<dbReference type="AlphaFoldDB" id="A0A094LCD0"/>
<evidence type="ECO:0000313" key="1">
    <source>
        <dbReference type="EMBL" id="KFZ32583.1"/>
    </source>
</evidence>
<organism evidence="1">
    <name type="scientific">Anoxybacillus flavithermus</name>
    <dbReference type="NCBI Taxonomy" id="33934"/>
    <lineage>
        <taxon>Bacteria</taxon>
        <taxon>Bacillati</taxon>
        <taxon>Bacillota</taxon>
        <taxon>Bacilli</taxon>
        <taxon>Bacillales</taxon>
        <taxon>Anoxybacillaceae</taxon>
        <taxon>Anoxybacillus</taxon>
    </lineage>
</organism>
<accession>A0A094LCD0</accession>
<reference evidence="1" key="1">
    <citation type="submission" date="2014-08" db="EMBL/GenBank/DDBJ databases">
        <title>Fullgenome sequencing of Anoxybacillus sp.25 isolate from Garga hot-spring Russia.</title>
        <authorList>
            <person name="Rozanov A.S."/>
            <person name="Kotenko A.V."/>
            <person name="Malup T.K."/>
            <person name="Peltek S.E."/>
        </authorList>
    </citation>
    <scope>NUCLEOTIDE SEQUENCE [LARGE SCALE GENOMIC DNA]</scope>
    <source>
        <strain evidence="1">25</strain>
    </source>
</reference>
<sequence length="64" mass="7358">MWQKRFKKTGKTGSTSCATKGTALVWNEHHEQDVIGYRVYYAASETATFQVIATIRKGEQKTYR</sequence>
<comment type="caution">
    <text evidence="1">The sequence shown here is derived from an EMBL/GenBank/DDBJ whole genome shotgun (WGS) entry which is preliminary data.</text>
</comment>
<protein>
    <submittedName>
        <fullName evidence="1">Uncharacterized protein</fullName>
    </submittedName>
</protein>
<proteinExistence type="predicted"/>
<dbReference type="EMBL" id="JPZO01000004">
    <property type="protein sequence ID" value="KFZ32583.1"/>
    <property type="molecule type" value="Genomic_DNA"/>
</dbReference>
<gene>
    <name evidence="1" type="ORF">JS44_00655</name>
</gene>
<name>A0A094LCD0_9BACL</name>